<sequence>MDLSMHIDYLLPRLSRRAIRKAAYESWGRPSCLRNRFVVRLIEIFLSAAMPKPKISLVRTEDGSEAEGYPVIYHGEHLLIMPMSGIRCVRTYVLCGAMKGLLKR</sequence>
<reference evidence="1" key="1">
    <citation type="journal article" date="2021" name="Proc. Natl. Acad. Sci. U.S.A.">
        <title>A Catalog of Tens of Thousands of Viruses from Human Metagenomes Reveals Hidden Associations with Chronic Diseases.</title>
        <authorList>
            <person name="Tisza M.J."/>
            <person name="Buck C.B."/>
        </authorList>
    </citation>
    <scope>NUCLEOTIDE SEQUENCE</scope>
    <source>
        <strain evidence="1">CtHEr2</strain>
    </source>
</reference>
<protein>
    <submittedName>
        <fullName evidence="1">Uncharacterized protein</fullName>
    </submittedName>
</protein>
<name>A0A8S5NEE3_9CAUD</name>
<dbReference type="EMBL" id="BK015152">
    <property type="protein sequence ID" value="DAD93078.1"/>
    <property type="molecule type" value="Genomic_DNA"/>
</dbReference>
<organism evidence="1">
    <name type="scientific">Siphoviridae sp. ctHEr2</name>
    <dbReference type="NCBI Taxonomy" id="2826229"/>
    <lineage>
        <taxon>Viruses</taxon>
        <taxon>Duplodnaviria</taxon>
        <taxon>Heunggongvirae</taxon>
        <taxon>Uroviricota</taxon>
        <taxon>Caudoviricetes</taxon>
    </lineage>
</organism>
<accession>A0A8S5NEE3</accession>
<proteinExistence type="predicted"/>
<evidence type="ECO:0000313" key="1">
    <source>
        <dbReference type="EMBL" id="DAD93078.1"/>
    </source>
</evidence>